<comment type="caution">
    <text evidence="2">The sequence shown here is derived from an EMBL/GenBank/DDBJ whole genome shotgun (WGS) entry which is preliminary data.</text>
</comment>
<dbReference type="Gene3D" id="2.60.120.970">
    <property type="match status" value="1"/>
</dbReference>
<evidence type="ECO:0000256" key="1">
    <source>
        <dbReference type="SAM" id="SignalP"/>
    </source>
</evidence>
<dbReference type="AlphaFoldDB" id="A0AAE3P3W7"/>
<evidence type="ECO:0000313" key="2">
    <source>
        <dbReference type="EMBL" id="MDF1612415.1"/>
    </source>
</evidence>
<gene>
    <name evidence="2" type="ORF">P0M35_09650</name>
</gene>
<dbReference type="NCBIfam" id="NF033679">
    <property type="entry name" value="DNRLRE_dom"/>
    <property type="match status" value="1"/>
</dbReference>
<keyword evidence="3" id="KW-1185">Reference proteome</keyword>
<accession>A0AAE3P3W7</accession>
<reference evidence="2" key="1">
    <citation type="submission" date="2023-03" db="EMBL/GenBank/DDBJ databases">
        <title>Stygiobacter electus gen. nov., sp. nov., facultatively anaerobic thermotolerant bacterium of the class Ignavibacteria from a well of Yessentuki mineral water deposit.</title>
        <authorList>
            <person name="Podosokorskaya O.A."/>
            <person name="Elcheninov A.G."/>
            <person name="Petrova N.F."/>
            <person name="Zavarzina D.G."/>
            <person name="Kublanov I.V."/>
            <person name="Merkel A.Y."/>
        </authorList>
    </citation>
    <scope>NUCLEOTIDE SEQUENCE</scope>
    <source>
        <strain evidence="2">09-Me</strain>
    </source>
</reference>
<dbReference type="EMBL" id="JARGDL010000013">
    <property type="protein sequence ID" value="MDF1612415.1"/>
    <property type="molecule type" value="Genomic_DNA"/>
</dbReference>
<dbReference type="PROSITE" id="PS51257">
    <property type="entry name" value="PROKAR_LIPOPROTEIN"/>
    <property type="match status" value="1"/>
</dbReference>
<proteinExistence type="predicted"/>
<keyword evidence="1" id="KW-0732">Signal</keyword>
<organism evidence="2 3">
    <name type="scientific">Stygiobacter electus</name>
    <dbReference type="NCBI Taxonomy" id="3032292"/>
    <lineage>
        <taxon>Bacteria</taxon>
        <taxon>Pseudomonadati</taxon>
        <taxon>Ignavibacteriota</taxon>
        <taxon>Ignavibacteria</taxon>
        <taxon>Ignavibacteriales</taxon>
        <taxon>Melioribacteraceae</taxon>
        <taxon>Stygiobacter</taxon>
    </lineage>
</organism>
<protein>
    <submittedName>
        <fullName evidence="2">DNRLRE domain-containing protein</fullName>
    </submittedName>
</protein>
<name>A0AAE3P3W7_9BACT</name>
<dbReference type="Proteomes" id="UP001221302">
    <property type="component" value="Unassembled WGS sequence"/>
</dbReference>
<evidence type="ECO:0000313" key="3">
    <source>
        <dbReference type="Proteomes" id="UP001221302"/>
    </source>
</evidence>
<dbReference type="RefSeq" id="WP_321536186.1">
    <property type="nucleotide sequence ID" value="NZ_JARGDL010000013.1"/>
</dbReference>
<feature type="chain" id="PRO_5042230430" evidence="1">
    <location>
        <begin position="21"/>
        <end position="397"/>
    </location>
</feature>
<sequence length="397" mass="45002">MKKKILLFLFPLIFSLYSCSDSPTSVGENLIPNDDKISFNEFDSYKEDIPQQSYSYVEKIKLGSSDRIILGKTFYGESYILLLFKPSLIDTLLTRYKNKELKIYDTWISMKPNYFLGDKSLPFNFTVHQISNKWGIAGFDRDSLKNLQIDANDISTNKVITDTLITFKLPISVVDTWLKSSYDSTTSKNYGIILKPTSNTQRMIGFKAVYSSNEISTSVILNYAIERTPTPVYKDTLNVSPYLDNHVVTGVAQKSFNHFYLQSSYAQRAILSFDLTKLPTNIIVNKATLELTSDPKISLDGIPSSDSIDVQILADSITKKLTSDSLYNITLSKPANSNIYSGDLTWMVQKWLKGEKNQGLKLSLTDEYSASSLIAFYNSKETDKTLRPRLKIIYAKK</sequence>
<feature type="signal peptide" evidence="1">
    <location>
        <begin position="1"/>
        <end position="20"/>
    </location>
</feature>